<gene>
    <name evidence="1" type="ordered locus">Tpen_1874</name>
</gene>
<dbReference type="AlphaFoldDB" id="A1S1D9"/>
<protein>
    <submittedName>
        <fullName evidence="1">Competence/damage-inducible protein cinA</fullName>
    </submittedName>
</protein>
<keyword evidence="2" id="KW-1185">Reference proteome</keyword>
<dbReference type="KEGG" id="tpe:Tpen_1874"/>
<evidence type="ECO:0000313" key="1">
    <source>
        <dbReference type="EMBL" id="ABL79269.1"/>
    </source>
</evidence>
<dbReference type="RefSeq" id="WP_011751394.1">
    <property type="nucleotide sequence ID" value="NC_008696.1"/>
</dbReference>
<dbReference type="EMBL" id="CP000506">
    <property type="protein sequence ID" value="ABL79269.1"/>
    <property type="molecule type" value="Genomic_DNA"/>
</dbReference>
<keyword evidence="1" id="KW-0614">Plasmid</keyword>
<organism evidence="1 2">
    <name type="scientific">Thermofilum pendens (strain DSM 2475 / Hrk 5)</name>
    <dbReference type="NCBI Taxonomy" id="368408"/>
    <lineage>
        <taxon>Archaea</taxon>
        <taxon>Thermoproteota</taxon>
        <taxon>Thermoprotei</taxon>
        <taxon>Thermofilales</taxon>
        <taxon>Thermofilaceae</taxon>
        <taxon>Thermofilum</taxon>
    </lineage>
</organism>
<proteinExistence type="predicted"/>
<dbReference type="Proteomes" id="UP000000641">
    <property type="component" value="Plasmid pTPEN01"/>
</dbReference>
<dbReference type="GeneID" id="4600345"/>
<evidence type="ECO:0000313" key="2">
    <source>
        <dbReference type="Proteomes" id="UP000000641"/>
    </source>
</evidence>
<sequence length="65" mass="7842">MRGDVQIRIIADKERISEEEYRLIVSAVEELLIRMGLQVRRSRPYTARKMRRGVRVYIEARKPRK</sequence>
<reference evidence="2" key="1">
    <citation type="journal article" date="2008" name="J. Bacteriol.">
        <title>Genome sequence of Thermofilum pendens reveals an exceptional loss of biosynthetic pathways without genome reduction.</title>
        <authorList>
            <person name="Anderson I."/>
            <person name="Rodriguez J."/>
            <person name="Susanti D."/>
            <person name="Porat I."/>
            <person name="Reich C."/>
            <person name="Ulrich L.E."/>
            <person name="Elkins J.G."/>
            <person name="Mavromatis K."/>
            <person name="Lykidis A."/>
            <person name="Kim E."/>
            <person name="Thompson L.S."/>
            <person name="Nolan M."/>
            <person name="Land M."/>
            <person name="Copeland A."/>
            <person name="Lapidus A."/>
            <person name="Lucas S."/>
            <person name="Detter C."/>
            <person name="Zhulin I.B."/>
            <person name="Olsen G.J."/>
            <person name="Whitman W."/>
            <person name="Mukhopadhyay B."/>
            <person name="Bristow J."/>
            <person name="Kyrpides N."/>
        </authorList>
    </citation>
    <scope>NUCLEOTIDE SEQUENCE [LARGE SCALE GENOMIC DNA]</scope>
    <source>
        <strain evidence="2">DSM 2475 / Hrk 5</strain>
        <plasmid evidence="2">pTPEN01</plasmid>
    </source>
</reference>
<name>A1S1D9_THEPD</name>
<geneLocation type="plasmid" evidence="1 2">
    <name>pTPEN01</name>
</geneLocation>
<dbReference type="HOGENOM" id="CLU_2839560_0_0_2"/>
<accession>A1S1D9</accession>
<dbReference type="EnsemblBacteria" id="ABL79269">
    <property type="protein sequence ID" value="ABL79269"/>
    <property type="gene ID" value="Tpen_1874"/>
</dbReference>